<keyword evidence="5" id="KW-0460">Magnesium</keyword>
<protein>
    <submittedName>
        <fullName evidence="11">Phosphomannomutase/phosphoglucomutase</fullName>
    </submittedName>
</protein>
<dbReference type="NCBIfam" id="NF007088">
    <property type="entry name" value="PRK09542.1"/>
    <property type="match status" value="1"/>
</dbReference>
<dbReference type="Pfam" id="PF02879">
    <property type="entry name" value="PGM_PMM_II"/>
    <property type="match status" value="1"/>
</dbReference>
<evidence type="ECO:0000256" key="6">
    <source>
        <dbReference type="ARBA" id="ARBA00023235"/>
    </source>
</evidence>
<keyword evidence="4" id="KW-0479">Metal-binding</keyword>
<name>A0ABV7WGX8_9MICO</name>
<dbReference type="EMBL" id="JBHRWW010000003">
    <property type="protein sequence ID" value="MFC3687781.1"/>
    <property type="molecule type" value="Genomic_DNA"/>
</dbReference>
<dbReference type="PANTHER" id="PTHR43771">
    <property type="entry name" value="PHOSPHOMANNOMUTASE"/>
    <property type="match status" value="1"/>
</dbReference>
<keyword evidence="3" id="KW-0597">Phosphoprotein</keyword>
<evidence type="ECO:0000259" key="10">
    <source>
        <dbReference type="Pfam" id="PF02880"/>
    </source>
</evidence>
<dbReference type="InterPro" id="IPR005843">
    <property type="entry name" value="A-D-PHexomutase_C"/>
</dbReference>
<dbReference type="SUPFAM" id="SSF55957">
    <property type="entry name" value="Phosphoglucomutase, C-terminal domain"/>
    <property type="match status" value="1"/>
</dbReference>
<dbReference type="Gene3D" id="3.30.310.50">
    <property type="entry name" value="Alpha-D-phosphohexomutase, C-terminal domain"/>
    <property type="match status" value="1"/>
</dbReference>
<evidence type="ECO:0000256" key="3">
    <source>
        <dbReference type="ARBA" id="ARBA00022553"/>
    </source>
</evidence>
<evidence type="ECO:0000256" key="2">
    <source>
        <dbReference type="ARBA" id="ARBA00010231"/>
    </source>
</evidence>
<evidence type="ECO:0000256" key="5">
    <source>
        <dbReference type="ARBA" id="ARBA00022842"/>
    </source>
</evidence>
<evidence type="ECO:0000259" key="7">
    <source>
        <dbReference type="Pfam" id="PF00408"/>
    </source>
</evidence>
<dbReference type="Gene3D" id="3.40.120.10">
    <property type="entry name" value="Alpha-D-Glucose-1,6-Bisphosphate, subunit A, domain 3"/>
    <property type="match status" value="3"/>
</dbReference>
<dbReference type="Pfam" id="PF02880">
    <property type="entry name" value="PGM_PMM_III"/>
    <property type="match status" value="1"/>
</dbReference>
<dbReference type="InterPro" id="IPR005846">
    <property type="entry name" value="A-D-PHexomutase_a/b/a-III"/>
</dbReference>
<dbReference type="InterPro" id="IPR036900">
    <property type="entry name" value="A-D-PHexomutase_C_sf"/>
</dbReference>
<accession>A0ABV7WGX8</accession>
<evidence type="ECO:0000256" key="1">
    <source>
        <dbReference type="ARBA" id="ARBA00001946"/>
    </source>
</evidence>
<comment type="similarity">
    <text evidence="2">Belongs to the phosphohexose mutase family.</text>
</comment>
<dbReference type="Proteomes" id="UP001595685">
    <property type="component" value="Unassembled WGS sequence"/>
</dbReference>
<comment type="caution">
    <text evidence="11">The sequence shown here is derived from an EMBL/GenBank/DDBJ whole genome shotgun (WGS) entry which is preliminary data.</text>
</comment>
<comment type="cofactor">
    <cofactor evidence="1">
        <name>Mg(2+)</name>
        <dbReference type="ChEBI" id="CHEBI:18420"/>
    </cofactor>
</comment>
<evidence type="ECO:0000259" key="9">
    <source>
        <dbReference type="Pfam" id="PF02879"/>
    </source>
</evidence>
<feature type="domain" description="Alpha-D-phosphohexomutase alpha/beta/alpha" evidence="8">
    <location>
        <begin position="12"/>
        <end position="129"/>
    </location>
</feature>
<keyword evidence="6" id="KW-0413">Isomerase</keyword>
<feature type="domain" description="Alpha-D-phosphohexomutase C-terminal" evidence="7">
    <location>
        <begin position="397"/>
        <end position="472"/>
    </location>
</feature>
<dbReference type="RefSeq" id="WP_340295955.1">
    <property type="nucleotide sequence ID" value="NZ_JBBEOI010000360.1"/>
</dbReference>
<evidence type="ECO:0000256" key="4">
    <source>
        <dbReference type="ARBA" id="ARBA00022723"/>
    </source>
</evidence>
<feature type="domain" description="Alpha-D-phosphohexomutase alpha/beta/alpha" evidence="10">
    <location>
        <begin position="280"/>
        <end position="392"/>
    </location>
</feature>
<proteinExistence type="inferred from homology"/>
<dbReference type="CDD" id="cd03089">
    <property type="entry name" value="PMM_PGM"/>
    <property type="match status" value="1"/>
</dbReference>
<gene>
    <name evidence="11" type="ORF">ACFOLH_05430</name>
</gene>
<dbReference type="SUPFAM" id="SSF53738">
    <property type="entry name" value="Phosphoglucomutase, first 3 domains"/>
    <property type="match status" value="3"/>
</dbReference>
<evidence type="ECO:0000313" key="12">
    <source>
        <dbReference type="Proteomes" id="UP001595685"/>
    </source>
</evidence>
<feature type="domain" description="Alpha-D-phosphohexomutase alpha/beta/alpha" evidence="9">
    <location>
        <begin position="167"/>
        <end position="271"/>
    </location>
</feature>
<sequence length="479" mass="49771">MGAVSHPLLDIVKAYDVRGVVGEQIDAESCRALGSAFATLVVLPEAEGGEPRLAVGYDMRPSSPELAQAFAEGAAEAGAVVTVLGLTSTDQLYFASGSRDAAGVMFTASHNPARYNGLKLCRRGARPVSLDTGLAGVRDLAVAILTGGTEPATGTGGSVSTDDSLAAYSSHLRSLVPLDGRPLRVVVDAGNGMGGMTVPAVLGDAAGLPALPLEVLPLYFELDGTFPNHDANPLDLSTLVDLQAAVREHGADLGLAMDGDADRCFVIDERGEVVDPSTVTALVAELEIARARQGGEDVPVVLYNLITSRAVPDVVEAAGGRAVRTRVGHSYIKAEMASTGAVFGGEHSAHFYFRDFYGADSGMLAALHVLAALGRTPEGTTLSALVQDYARYARSGEVNSTVADAADATARVLADVQAGPDPVELDHLDGVTVSATDGSWWFNLRSSNTEPLLRLNVEAADEATMVRVRDHVLSVVRAG</sequence>
<evidence type="ECO:0000313" key="11">
    <source>
        <dbReference type="EMBL" id="MFC3687781.1"/>
    </source>
</evidence>
<dbReference type="InterPro" id="IPR005844">
    <property type="entry name" value="A-D-PHexomutase_a/b/a-I"/>
</dbReference>
<dbReference type="InterPro" id="IPR005841">
    <property type="entry name" value="Alpha-D-phosphohexomutase_SF"/>
</dbReference>
<reference evidence="12" key="1">
    <citation type="journal article" date="2019" name="Int. J. Syst. Evol. Microbiol.">
        <title>The Global Catalogue of Microorganisms (GCM) 10K type strain sequencing project: providing services to taxonomists for standard genome sequencing and annotation.</title>
        <authorList>
            <consortium name="The Broad Institute Genomics Platform"/>
            <consortium name="The Broad Institute Genome Sequencing Center for Infectious Disease"/>
            <person name="Wu L."/>
            <person name="Ma J."/>
        </authorList>
    </citation>
    <scope>NUCLEOTIDE SEQUENCE [LARGE SCALE GENOMIC DNA]</scope>
    <source>
        <strain evidence="12">NCAIM B.02333</strain>
    </source>
</reference>
<keyword evidence="12" id="KW-1185">Reference proteome</keyword>
<dbReference type="InterPro" id="IPR005845">
    <property type="entry name" value="A-D-PHexomutase_a/b/a-II"/>
</dbReference>
<dbReference type="PRINTS" id="PR00509">
    <property type="entry name" value="PGMPMM"/>
</dbReference>
<dbReference type="Pfam" id="PF02878">
    <property type="entry name" value="PGM_PMM_I"/>
    <property type="match status" value="1"/>
</dbReference>
<evidence type="ECO:0000259" key="8">
    <source>
        <dbReference type="Pfam" id="PF02878"/>
    </source>
</evidence>
<organism evidence="11 12">
    <name type="scientific">Aquipuribacter hungaricus</name>
    <dbReference type="NCBI Taxonomy" id="545624"/>
    <lineage>
        <taxon>Bacteria</taxon>
        <taxon>Bacillati</taxon>
        <taxon>Actinomycetota</taxon>
        <taxon>Actinomycetes</taxon>
        <taxon>Micrococcales</taxon>
        <taxon>Intrasporangiaceae</taxon>
        <taxon>Aquipuribacter</taxon>
    </lineage>
</organism>
<dbReference type="Pfam" id="PF00408">
    <property type="entry name" value="PGM_PMM_IV"/>
    <property type="match status" value="1"/>
</dbReference>
<dbReference type="PANTHER" id="PTHR43771:SF1">
    <property type="entry name" value="PHOSPHOMANNOMUTASE"/>
    <property type="match status" value="1"/>
</dbReference>
<dbReference type="InterPro" id="IPR016055">
    <property type="entry name" value="A-D-PHexomutase_a/b/a-I/II/III"/>
</dbReference>